<dbReference type="Gene3D" id="1.10.101.10">
    <property type="entry name" value="PGBD-like superfamily/PGBD"/>
    <property type="match status" value="1"/>
</dbReference>
<protein>
    <recommendedName>
        <fullName evidence="2">Peptidoglycan binding-like domain-containing protein</fullName>
    </recommendedName>
</protein>
<dbReference type="SUPFAM" id="SSF47090">
    <property type="entry name" value="PGBD-like"/>
    <property type="match status" value="1"/>
</dbReference>
<dbReference type="Proteomes" id="UP000248889">
    <property type="component" value="Unassembled WGS sequence"/>
</dbReference>
<organism evidence="3 4">
    <name type="scientific">Streptacidiphilus pinicola</name>
    <dbReference type="NCBI Taxonomy" id="2219663"/>
    <lineage>
        <taxon>Bacteria</taxon>
        <taxon>Bacillati</taxon>
        <taxon>Actinomycetota</taxon>
        <taxon>Actinomycetes</taxon>
        <taxon>Kitasatosporales</taxon>
        <taxon>Streptomycetaceae</taxon>
        <taxon>Streptacidiphilus</taxon>
    </lineage>
</organism>
<dbReference type="EMBL" id="QKYN01000067">
    <property type="protein sequence ID" value="RAG84295.1"/>
    <property type="molecule type" value="Genomic_DNA"/>
</dbReference>
<accession>A0A2X0K4U6</accession>
<dbReference type="AlphaFoldDB" id="A0A2X0K4U6"/>
<evidence type="ECO:0000313" key="3">
    <source>
        <dbReference type="EMBL" id="RAG84295.1"/>
    </source>
</evidence>
<dbReference type="OrthoDB" id="3855688at2"/>
<proteinExistence type="predicted"/>
<dbReference type="RefSeq" id="WP_111501961.1">
    <property type="nucleotide sequence ID" value="NZ_QKYN01000067.1"/>
</dbReference>
<sequence length="130" mass="13576">MILKKAAGTAVAAAMLAGLGTVATATTASANANCYQTIYYNSDLAPKGYWIPDHNLSYAPNYQDGCVVILQQELNQELGAGLATDGYFGQNTLYWVNKFQSALNCAGGIDGVAGPNTMSCLAWATSQTPA</sequence>
<name>A0A2X0K4U6_9ACTN</name>
<feature type="domain" description="Peptidoglycan binding-like" evidence="2">
    <location>
        <begin position="67"/>
        <end position="120"/>
    </location>
</feature>
<feature type="chain" id="PRO_5038580036" description="Peptidoglycan binding-like domain-containing protein" evidence="1">
    <location>
        <begin position="26"/>
        <end position="130"/>
    </location>
</feature>
<reference evidence="3 4" key="1">
    <citation type="submission" date="2018-06" db="EMBL/GenBank/DDBJ databases">
        <title>Streptacidiphilus pinicola sp. nov., isolated from pine grove soil.</title>
        <authorList>
            <person name="Roh S.G."/>
            <person name="Park S."/>
            <person name="Kim M.-K."/>
            <person name="Yun B.-R."/>
            <person name="Park J."/>
            <person name="Kim M.J."/>
            <person name="Kim Y.S."/>
            <person name="Kim S.B."/>
        </authorList>
    </citation>
    <scope>NUCLEOTIDE SEQUENCE [LARGE SCALE GENOMIC DNA]</scope>
    <source>
        <strain evidence="3 4">MMS16-CNU450</strain>
    </source>
</reference>
<evidence type="ECO:0000313" key="4">
    <source>
        <dbReference type="Proteomes" id="UP000248889"/>
    </source>
</evidence>
<gene>
    <name evidence="3" type="ORF">DN069_17545</name>
</gene>
<keyword evidence="1" id="KW-0732">Signal</keyword>
<feature type="signal peptide" evidence="1">
    <location>
        <begin position="1"/>
        <end position="25"/>
    </location>
</feature>
<dbReference type="Pfam" id="PF01471">
    <property type="entry name" value="PG_binding_1"/>
    <property type="match status" value="1"/>
</dbReference>
<comment type="caution">
    <text evidence="3">The sequence shown here is derived from an EMBL/GenBank/DDBJ whole genome shotgun (WGS) entry which is preliminary data.</text>
</comment>
<dbReference type="InterPro" id="IPR002477">
    <property type="entry name" value="Peptidoglycan-bd-like"/>
</dbReference>
<evidence type="ECO:0000259" key="2">
    <source>
        <dbReference type="Pfam" id="PF01471"/>
    </source>
</evidence>
<dbReference type="InterPro" id="IPR036366">
    <property type="entry name" value="PGBDSf"/>
</dbReference>
<keyword evidence="4" id="KW-1185">Reference proteome</keyword>
<evidence type="ECO:0000256" key="1">
    <source>
        <dbReference type="SAM" id="SignalP"/>
    </source>
</evidence>
<dbReference type="InterPro" id="IPR036365">
    <property type="entry name" value="PGBD-like_sf"/>
</dbReference>